<name>A0AAV6XDJ5_9LAMI</name>
<dbReference type="GO" id="GO:0016020">
    <property type="term" value="C:membrane"/>
    <property type="evidence" value="ECO:0007669"/>
    <property type="project" value="UniProtKB-SubCell"/>
</dbReference>
<dbReference type="Proteomes" id="UP000826271">
    <property type="component" value="Unassembled WGS sequence"/>
</dbReference>
<feature type="transmembrane region" description="Helical" evidence="11">
    <location>
        <begin position="100"/>
        <end position="121"/>
    </location>
</feature>
<evidence type="ECO:0000256" key="1">
    <source>
        <dbReference type="ARBA" id="ARBA00004141"/>
    </source>
</evidence>
<dbReference type="InterPro" id="IPR004738">
    <property type="entry name" value="Phos_permease"/>
</dbReference>
<evidence type="ECO:0000256" key="10">
    <source>
        <dbReference type="SAM" id="MobiDB-lite"/>
    </source>
</evidence>
<proteinExistence type="inferred from homology"/>
<dbReference type="FunFam" id="1.20.1250.20:FF:000175">
    <property type="entry name" value="Inorganic phosphate transporter 1-6"/>
    <property type="match status" value="1"/>
</dbReference>
<keyword evidence="3" id="KW-0592">Phosphate transport</keyword>
<dbReference type="CDD" id="cd17364">
    <property type="entry name" value="MFS_PhT"/>
    <property type="match status" value="1"/>
</dbReference>
<evidence type="ECO:0000313" key="14">
    <source>
        <dbReference type="Proteomes" id="UP000826271"/>
    </source>
</evidence>
<dbReference type="GO" id="GO:0005315">
    <property type="term" value="F:phosphate transmembrane transporter activity"/>
    <property type="evidence" value="ECO:0007669"/>
    <property type="project" value="InterPro"/>
</dbReference>
<evidence type="ECO:0000256" key="9">
    <source>
        <dbReference type="ARBA" id="ARBA00049011"/>
    </source>
</evidence>
<dbReference type="InterPro" id="IPR036259">
    <property type="entry name" value="MFS_trans_sf"/>
</dbReference>
<feature type="transmembrane region" description="Helical" evidence="11">
    <location>
        <begin position="164"/>
        <end position="191"/>
    </location>
</feature>
<accession>A0AAV6XDJ5</accession>
<keyword evidence="7 11" id="KW-0472">Membrane</keyword>
<dbReference type="AlphaFoldDB" id="A0AAV6XDJ5"/>
<evidence type="ECO:0000256" key="2">
    <source>
        <dbReference type="ARBA" id="ARBA00022448"/>
    </source>
</evidence>
<dbReference type="PROSITE" id="PS50850">
    <property type="entry name" value="MFS"/>
    <property type="match status" value="1"/>
</dbReference>
<dbReference type="InterPro" id="IPR005828">
    <property type="entry name" value="MFS_sugar_transport-like"/>
</dbReference>
<evidence type="ECO:0000256" key="5">
    <source>
        <dbReference type="ARBA" id="ARBA00022847"/>
    </source>
</evidence>
<evidence type="ECO:0000313" key="13">
    <source>
        <dbReference type="EMBL" id="KAG8381176.1"/>
    </source>
</evidence>
<organism evidence="13 14">
    <name type="scientific">Buddleja alternifolia</name>
    <dbReference type="NCBI Taxonomy" id="168488"/>
    <lineage>
        <taxon>Eukaryota</taxon>
        <taxon>Viridiplantae</taxon>
        <taxon>Streptophyta</taxon>
        <taxon>Embryophyta</taxon>
        <taxon>Tracheophyta</taxon>
        <taxon>Spermatophyta</taxon>
        <taxon>Magnoliopsida</taxon>
        <taxon>eudicotyledons</taxon>
        <taxon>Gunneridae</taxon>
        <taxon>Pentapetalae</taxon>
        <taxon>asterids</taxon>
        <taxon>lamiids</taxon>
        <taxon>Lamiales</taxon>
        <taxon>Scrophulariaceae</taxon>
        <taxon>Buddlejeae</taxon>
        <taxon>Buddleja</taxon>
    </lineage>
</organism>
<feature type="transmembrane region" description="Helical" evidence="11">
    <location>
        <begin position="371"/>
        <end position="390"/>
    </location>
</feature>
<feature type="domain" description="Major facilitator superfamily (MFS) profile" evidence="12">
    <location>
        <begin position="24"/>
        <end position="496"/>
    </location>
</feature>
<dbReference type="Gene3D" id="1.20.1250.20">
    <property type="entry name" value="MFS general substrate transporter like domains"/>
    <property type="match status" value="1"/>
</dbReference>
<dbReference type="InterPro" id="IPR020846">
    <property type="entry name" value="MFS_dom"/>
</dbReference>
<dbReference type="GO" id="GO:0006817">
    <property type="term" value="P:phosphate ion transport"/>
    <property type="evidence" value="ECO:0007669"/>
    <property type="project" value="UniProtKB-KW"/>
</dbReference>
<evidence type="ECO:0000256" key="4">
    <source>
        <dbReference type="ARBA" id="ARBA00022692"/>
    </source>
</evidence>
<feature type="transmembrane region" description="Helical" evidence="11">
    <location>
        <begin position="69"/>
        <end position="88"/>
    </location>
</feature>
<evidence type="ECO:0000256" key="8">
    <source>
        <dbReference type="ARBA" id="ARBA00044504"/>
    </source>
</evidence>
<dbReference type="GO" id="GO:0015293">
    <property type="term" value="F:symporter activity"/>
    <property type="evidence" value="ECO:0007669"/>
    <property type="project" value="UniProtKB-KW"/>
</dbReference>
<sequence length="534" mass="59502">MSSNSISVLNALDNARTQWYHVTAIVIAGMGFFTDAYDLFCISTVSKLLGRLYYYDPSTGKPGKLPHSINNLVIGVALVGTLLGQLVFGYLGDKLGRKKVYGITLILMVLCAICSGLSFGYGRKGVMGTLCFFRFWLGFGIGGDYPLSATIMSEYANKKTRGAFIAAVFAMQGVGIIFAGLVSMIISKIFLSNYGRPPFLKEHVFSTEPEADYVWRVVLMLGALPALLTYYWRMKMPETGRYTALIEGNAKQAASDMGRVLDIEIQADHDKITQFNAANEYKLFSHEFVRRHGRHLIGTMTTWFLLDIAFYSQNLTQKDIFPTMGLTSKAESVSALREMFETSRAMFVIALLGTFPGYWFTVAFIEKIGRFTIQLVGFFMMSVFMLIMGVKYDYLRTEDHKWTFATLYGLTFFFANFGPNSTTFVLPAELFPTRVRSTCHAFSAASGKAGAMIGAFGLQNYTQDGNVHKIKKAMIFLAFTNILGFFCTFLVTETKGRSLEEISGEDGGYGETQMTGKRPGSRSENHEDDSRNYG</sequence>
<feature type="transmembrane region" description="Helical" evidence="11">
    <location>
        <begin position="345"/>
        <end position="365"/>
    </location>
</feature>
<evidence type="ECO:0000256" key="3">
    <source>
        <dbReference type="ARBA" id="ARBA00022592"/>
    </source>
</evidence>
<gene>
    <name evidence="13" type="ORF">BUALT_Bualt06G0095100</name>
</gene>
<evidence type="ECO:0000256" key="7">
    <source>
        <dbReference type="ARBA" id="ARBA00023136"/>
    </source>
</evidence>
<dbReference type="Pfam" id="PF00083">
    <property type="entry name" value="Sugar_tr"/>
    <property type="match status" value="1"/>
</dbReference>
<evidence type="ECO:0000259" key="12">
    <source>
        <dbReference type="PROSITE" id="PS50850"/>
    </source>
</evidence>
<protein>
    <recommendedName>
        <fullName evidence="12">Major facilitator superfamily (MFS) profile domain-containing protein</fullName>
    </recommendedName>
</protein>
<feature type="transmembrane region" description="Helical" evidence="11">
    <location>
        <begin position="20"/>
        <end position="49"/>
    </location>
</feature>
<feature type="compositionally biased region" description="Basic and acidic residues" evidence="10">
    <location>
        <begin position="521"/>
        <end position="534"/>
    </location>
</feature>
<keyword evidence="4 11" id="KW-0812">Transmembrane</keyword>
<feature type="transmembrane region" description="Helical" evidence="11">
    <location>
        <begin position="213"/>
        <end position="232"/>
    </location>
</feature>
<keyword evidence="14" id="KW-1185">Reference proteome</keyword>
<reference evidence="13" key="1">
    <citation type="submission" date="2019-10" db="EMBL/GenBank/DDBJ databases">
        <authorList>
            <person name="Zhang R."/>
            <person name="Pan Y."/>
            <person name="Wang J."/>
            <person name="Ma R."/>
            <person name="Yu S."/>
        </authorList>
    </citation>
    <scope>NUCLEOTIDE SEQUENCE</scope>
    <source>
        <strain evidence="13">LA-IB0</strain>
        <tissue evidence="13">Leaf</tissue>
    </source>
</reference>
<dbReference type="NCBIfam" id="TIGR00887">
    <property type="entry name" value="2A0109"/>
    <property type="match status" value="1"/>
</dbReference>
<evidence type="ECO:0000256" key="6">
    <source>
        <dbReference type="ARBA" id="ARBA00022989"/>
    </source>
</evidence>
<feature type="transmembrane region" description="Helical" evidence="11">
    <location>
        <begin position="402"/>
        <end position="419"/>
    </location>
</feature>
<keyword evidence="5" id="KW-0769">Symport</keyword>
<dbReference type="PANTHER" id="PTHR24064">
    <property type="entry name" value="SOLUTE CARRIER FAMILY 22 MEMBER"/>
    <property type="match status" value="1"/>
</dbReference>
<comment type="subcellular location">
    <subcellularLocation>
        <location evidence="1">Membrane</location>
        <topology evidence="1">Multi-pass membrane protein</topology>
    </subcellularLocation>
</comment>
<evidence type="ECO:0000256" key="11">
    <source>
        <dbReference type="SAM" id="Phobius"/>
    </source>
</evidence>
<feature type="transmembrane region" description="Helical" evidence="11">
    <location>
        <begin position="473"/>
        <end position="492"/>
    </location>
</feature>
<keyword evidence="2" id="KW-0813">Transport</keyword>
<feature type="region of interest" description="Disordered" evidence="10">
    <location>
        <begin position="501"/>
        <end position="534"/>
    </location>
</feature>
<dbReference type="EMBL" id="WHWC01000006">
    <property type="protein sequence ID" value="KAG8381176.1"/>
    <property type="molecule type" value="Genomic_DNA"/>
</dbReference>
<comment type="similarity">
    <text evidence="8">Belongs to the major facilitator superfamily. Phosphate:H(+) symporter (TC 2.A.1.9) family.</text>
</comment>
<comment type="catalytic activity">
    <reaction evidence="9">
        <text>phosphate(in) + H(+)(in) = phosphate(out) + H(+)(out)</text>
        <dbReference type="Rhea" id="RHEA:29939"/>
        <dbReference type="ChEBI" id="CHEBI:15378"/>
        <dbReference type="ChEBI" id="CHEBI:43474"/>
    </reaction>
    <physiologicalReaction direction="right-to-left" evidence="9">
        <dbReference type="Rhea" id="RHEA:29941"/>
    </physiologicalReaction>
</comment>
<comment type="caution">
    <text evidence="13">The sequence shown here is derived from an EMBL/GenBank/DDBJ whole genome shotgun (WGS) entry which is preliminary data.</text>
</comment>
<keyword evidence="6 11" id="KW-1133">Transmembrane helix</keyword>
<feature type="transmembrane region" description="Helical" evidence="11">
    <location>
        <begin position="133"/>
        <end position="152"/>
    </location>
</feature>
<dbReference type="SUPFAM" id="SSF103473">
    <property type="entry name" value="MFS general substrate transporter"/>
    <property type="match status" value="1"/>
</dbReference>